<evidence type="ECO:0000313" key="3">
    <source>
        <dbReference type="Proteomes" id="UP000244722"/>
    </source>
</evidence>
<name>A0A2T7A0A2_TUBBO</name>
<accession>A0A2T7A0A2</accession>
<keyword evidence="1" id="KW-1133">Transmembrane helix</keyword>
<comment type="caution">
    <text evidence="2">The sequence shown here is derived from an EMBL/GenBank/DDBJ whole genome shotgun (WGS) entry which is preliminary data.</text>
</comment>
<proteinExistence type="predicted"/>
<keyword evidence="1" id="KW-0472">Membrane</keyword>
<evidence type="ECO:0000256" key="1">
    <source>
        <dbReference type="SAM" id="Phobius"/>
    </source>
</evidence>
<keyword evidence="3" id="KW-1185">Reference proteome</keyword>
<feature type="transmembrane region" description="Helical" evidence="1">
    <location>
        <begin position="12"/>
        <end position="31"/>
    </location>
</feature>
<protein>
    <submittedName>
        <fullName evidence="2">Uncharacterized protein</fullName>
    </submittedName>
</protein>
<gene>
    <name evidence="2" type="ORF">B9Z19DRAFT_1077784</name>
</gene>
<sequence>MVEVAAMTIKKILMVAACLGRICNIYFYFYFLFLEGRGDFVCLRGVLLGRSLHYT</sequence>
<evidence type="ECO:0000313" key="2">
    <source>
        <dbReference type="EMBL" id="PUU81172.1"/>
    </source>
</evidence>
<reference evidence="2 3" key="1">
    <citation type="submission" date="2017-04" db="EMBL/GenBank/DDBJ databases">
        <title>Draft genome sequence of Tuber borchii Vittad., a whitish edible truffle.</title>
        <authorList>
            <consortium name="DOE Joint Genome Institute"/>
            <person name="Murat C."/>
            <person name="Kuo A."/>
            <person name="Barry K.W."/>
            <person name="Clum A."/>
            <person name="Dockter R.B."/>
            <person name="Fauchery L."/>
            <person name="Iotti M."/>
            <person name="Kohler A."/>
            <person name="Labutti K."/>
            <person name="Lindquist E.A."/>
            <person name="Lipzen A."/>
            <person name="Ohm R.A."/>
            <person name="Wang M."/>
            <person name="Grigoriev I.V."/>
            <person name="Zambonelli A."/>
            <person name="Martin F.M."/>
        </authorList>
    </citation>
    <scope>NUCLEOTIDE SEQUENCE [LARGE SCALE GENOMIC DNA]</scope>
    <source>
        <strain evidence="2 3">Tbo3840</strain>
    </source>
</reference>
<keyword evidence="1" id="KW-0812">Transmembrane</keyword>
<organism evidence="2 3">
    <name type="scientific">Tuber borchii</name>
    <name type="common">White truffle</name>
    <dbReference type="NCBI Taxonomy" id="42251"/>
    <lineage>
        <taxon>Eukaryota</taxon>
        <taxon>Fungi</taxon>
        <taxon>Dikarya</taxon>
        <taxon>Ascomycota</taxon>
        <taxon>Pezizomycotina</taxon>
        <taxon>Pezizomycetes</taxon>
        <taxon>Pezizales</taxon>
        <taxon>Tuberaceae</taxon>
        <taxon>Tuber</taxon>
    </lineage>
</organism>
<dbReference type="Proteomes" id="UP000244722">
    <property type="component" value="Unassembled WGS sequence"/>
</dbReference>
<dbReference type="EMBL" id="NESQ01000049">
    <property type="protein sequence ID" value="PUU81172.1"/>
    <property type="molecule type" value="Genomic_DNA"/>
</dbReference>
<dbReference type="AlphaFoldDB" id="A0A2T7A0A2"/>